<keyword evidence="2" id="KW-1185">Reference proteome</keyword>
<evidence type="ECO:0000313" key="1">
    <source>
        <dbReference type="EMBL" id="CAG8843219.1"/>
    </source>
</evidence>
<dbReference type="EMBL" id="CAJVQB010071652">
    <property type="protein sequence ID" value="CAG8843219.1"/>
    <property type="molecule type" value="Genomic_DNA"/>
</dbReference>
<comment type="caution">
    <text evidence="1">The sequence shown here is derived from an EMBL/GenBank/DDBJ whole genome shotgun (WGS) entry which is preliminary data.</text>
</comment>
<name>A0ABN7X0G3_GIGMA</name>
<sequence>NSKDIWKLVKQLHKTDEQIPKINDPQLYDKFLHIINLILVYCQKLKLSQDNKVIQKYEKLKSEINKSPDPNKFVIDYSVKFKNLPNWIQQNYVKEIEKSIEVYKDEENISIDNDNFTQIICEKICDIKNVSEKFSPFSKKFDPINYRFKPKLISYIKWFENCLIKIAKQ</sequence>
<feature type="non-terminal residue" evidence="1">
    <location>
        <position position="1"/>
    </location>
</feature>
<protein>
    <submittedName>
        <fullName evidence="1">11911_t:CDS:1</fullName>
    </submittedName>
</protein>
<reference evidence="1 2" key="1">
    <citation type="submission" date="2021-06" db="EMBL/GenBank/DDBJ databases">
        <authorList>
            <person name="Kallberg Y."/>
            <person name="Tangrot J."/>
            <person name="Rosling A."/>
        </authorList>
    </citation>
    <scope>NUCLEOTIDE SEQUENCE [LARGE SCALE GENOMIC DNA]</scope>
    <source>
        <strain evidence="1 2">120-4 pot B 10/14</strain>
    </source>
</reference>
<proteinExistence type="predicted"/>
<evidence type="ECO:0000313" key="2">
    <source>
        <dbReference type="Proteomes" id="UP000789901"/>
    </source>
</evidence>
<accession>A0ABN7X0G3</accession>
<organism evidence="1 2">
    <name type="scientific">Gigaspora margarita</name>
    <dbReference type="NCBI Taxonomy" id="4874"/>
    <lineage>
        <taxon>Eukaryota</taxon>
        <taxon>Fungi</taxon>
        <taxon>Fungi incertae sedis</taxon>
        <taxon>Mucoromycota</taxon>
        <taxon>Glomeromycotina</taxon>
        <taxon>Glomeromycetes</taxon>
        <taxon>Diversisporales</taxon>
        <taxon>Gigasporaceae</taxon>
        <taxon>Gigaspora</taxon>
    </lineage>
</organism>
<feature type="non-terminal residue" evidence="1">
    <location>
        <position position="169"/>
    </location>
</feature>
<gene>
    <name evidence="1" type="ORF">GMARGA_LOCUS36425</name>
</gene>
<dbReference type="Proteomes" id="UP000789901">
    <property type="component" value="Unassembled WGS sequence"/>
</dbReference>